<comment type="caution">
    <text evidence="1">The sequence shown here is derived from an EMBL/GenBank/DDBJ whole genome shotgun (WGS) entry which is preliminary data.</text>
</comment>
<accession>A0A8X7CJ57</accession>
<evidence type="ECO:0000313" key="2">
    <source>
        <dbReference type="Proteomes" id="UP000886998"/>
    </source>
</evidence>
<dbReference type="OrthoDB" id="6141723at2759"/>
<keyword evidence="1" id="KW-0347">Helicase</keyword>
<evidence type="ECO:0000313" key="1">
    <source>
        <dbReference type="EMBL" id="GFY66187.1"/>
    </source>
</evidence>
<gene>
    <name evidence="1" type="primary">PIF1</name>
    <name evidence="1" type="ORF">TNIN_382711</name>
</gene>
<keyword evidence="1" id="KW-0378">Hydrolase</keyword>
<dbReference type="GO" id="GO:0004386">
    <property type="term" value="F:helicase activity"/>
    <property type="evidence" value="ECO:0007669"/>
    <property type="project" value="UniProtKB-KW"/>
</dbReference>
<reference evidence="1" key="1">
    <citation type="submission" date="2020-08" db="EMBL/GenBank/DDBJ databases">
        <title>Multicomponent nature underlies the extraordinary mechanical properties of spider dragline silk.</title>
        <authorList>
            <person name="Kono N."/>
            <person name="Nakamura H."/>
            <person name="Mori M."/>
            <person name="Yoshida Y."/>
            <person name="Ohtoshi R."/>
            <person name="Malay A.D."/>
            <person name="Moran D.A.P."/>
            <person name="Tomita M."/>
            <person name="Numata K."/>
            <person name="Arakawa K."/>
        </authorList>
    </citation>
    <scope>NUCLEOTIDE SEQUENCE</scope>
</reference>
<dbReference type="Proteomes" id="UP000886998">
    <property type="component" value="Unassembled WGS sequence"/>
</dbReference>
<sequence>MIDTGGLPYEIIFVVGKPYMITANIDVADGLTDVAVGKLSHVELSNQNRVMQVWLLFPSGVGVKARGKVPNYANVKGIDTEMVSVNRRSATVPSTEIGRFMLKEIISH</sequence>
<proteinExistence type="predicted"/>
<dbReference type="AlphaFoldDB" id="A0A8X7CJ57"/>
<keyword evidence="1" id="KW-0067">ATP-binding</keyword>
<organism evidence="1 2">
    <name type="scientific">Trichonephila inaurata madagascariensis</name>
    <dbReference type="NCBI Taxonomy" id="2747483"/>
    <lineage>
        <taxon>Eukaryota</taxon>
        <taxon>Metazoa</taxon>
        <taxon>Ecdysozoa</taxon>
        <taxon>Arthropoda</taxon>
        <taxon>Chelicerata</taxon>
        <taxon>Arachnida</taxon>
        <taxon>Araneae</taxon>
        <taxon>Araneomorphae</taxon>
        <taxon>Entelegynae</taxon>
        <taxon>Araneoidea</taxon>
        <taxon>Nephilidae</taxon>
        <taxon>Trichonephila</taxon>
        <taxon>Trichonephila inaurata</taxon>
    </lineage>
</organism>
<protein>
    <submittedName>
        <fullName evidence="1">ATP-dependent DNA helicase</fullName>
    </submittedName>
</protein>
<dbReference type="EMBL" id="BMAV01015877">
    <property type="protein sequence ID" value="GFY66187.1"/>
    <property type="molecule type" value="Genomic_DNA"/>
</dbReference>
<keyword evidence="1" id="KW-0547">Nucleotide-binding</keyword>
<name>A0A8X7CJ57_9ARAC</name>
<keyword evidence="2" id="KW-1185">Reference proteome</keyword>